<feature type="transmembrane region" description="Helical" evidence="1">
    <location>
        <begin position="51"/>
        <end position="68"/>
    </location>
</feature>
<keyword evidence="1" id="KW-0812">Transmembrane</keyword>
<sequence length="69" mass="7998">NIVFLVVAILNLGVILLMFYIAKIFNKNKLKTYSTDSKINFILNKTEKRMVSIYFLINAIVESLIILIF</sequence>
<gene>
    <name evidence="2" type="ORF">Q604_UNBC09111G0001</name>
</gene>
<keyword evidence="1" id="KW-1133">Transmembrane helix</keyword>
<evidence type="ECO:0000313" key="2">
    <source>
        <dbReference type="EMBL" id="ETJ36633.1"/>
    </source>
</evidence>
<dbReference type="AlphaFoldDB" id="W1Y268"/>
<feature type="transmembrane region" description="Helical" evidence="1">
    <location>
        <begin position="6"/>
        <end position="25"/>
    </location>
</feature>
<evidence type="ECO:0000256" key="1">
    <source>
        <dbReference type="SAM" id="Phobius"/>
    </source>
</evidence>
<keyword evidence="1" id="KW-0472">Membrane</keyword>
<organism evidence="2">
    <name type="scientific">human gut metagenome</name>
    <dbReference type="NCBI Taxonomy" id="408170"/>
    <lineage>
        <taxon>unclassified sequences</taxon>
        <taxon>metagenomes</taxon>
        <taxon>organismal metagenomes</taxon>
    </lineage>
</organism>
<feature type="non-terminal residue" evidence="2">
    <location>
        <position position="69"/>
    </location>
</feature>
<protein>
    <submittedName>
        <fullName evidence="2">Uncharacterized protein</fullName>
    </submittedName>
</protein>
<dbReference type="EMBL" id="AZMM01009111">
    <property type="protein sequence ID" value="ETJ36633.1"/>
    <property type="molecule type" value="Genomic_DNA"/>
</dbReference>
<proteinExistence type="predicted"/>
<reference evidence="2" key="1">
    <citation type="submission" date="2013-12" db="EMBL/GenBank/DDBJ databases">
        <title>A Varibaculum cambriense genome reconstructed from a premature infant gut community with otherwise low bacterial novelty that shifts toward anaerobic metabolism during the third week of life.</title>
        <authorList>
            <person name="Brown C.T."/>
            <person name="Sharon I."/>
            <person name="Thomas B.C."/>
            <person name="Castelle C.J."/>
            <person name="Morowitz M.J."/>
            <person name="Banfield J.F."/>
        </authorList>
    </citation>
    <scope>NUCLEOTIDE SEQUENCE</scope>
</reference>
<comment type="caution">
    <text evidence="2">The sequence shown here is derived from an EMBL/GenBank/DDBJ whole genome shotgun (WGS) entry which is preliminary data.</text>
</comment>
<accession>W1Y268</accession>
<feature type="non-terminal residue" evidence="2">
    <location>
        <position position="1"/>
    </location>
</feature>
<name>W1Y268_9ZZZZ</name>